<dbReference type="AlphaFoldDB" id="A0A2K3D2U5"/>
<dbReference type="Proteomes" id="UP000006906">
    <property type="component" value="Chromosome 12"/>
</dbReference>
<feature type="binding site" evidence="7">
    <location>
        <position position="180"/>
    </location>
    <ligand>
        <name>ATP</name>
        <dbReference type="ChEBI" id="CHEBI:30616"/>
    </ligand>
</feature>
<dbReference type="KEGG" id="cre:CHLRE_12g507750v5"/>
<feature type="region of interest" description="Disordered" evidence="8">
    <location>
        <begin position="538"/>
        <end position="566"/>
    </location>
</feature>
<evidence type="ECO:0000256" key="3">
    <source>
        <dbReference type="ARBA" id="ARBA00022741"/>
    </source>
</evidence>
<name>A0A2K3D2U5_CHLRE</name>
<keyword evidence="2" id="KW-0808">Transferase</keyword>
<dbReference type="Pfam" id="PF12796">
    <property type="entry name" value="Ank_2"/>
    <property type="match status" value="1"/>
</dbReference>
<keyword evidence="11" id="KW-1185">Reference proteome</keyword>
<feature type="domain" description="Protein kinase" evidence="9">
    <location>
        <begin position="153"/>
        <end position="531"/>
    </location>
</feature>
<dbReference type="PANTHER" id="PTHR44329:SF140">
    <property type="entry name" value="INACTIVE PROTEIN TYROSINE KINASE PTKL"/>
    <property type="match status" value="1"/>
</dbReference>
<evidence type="ECO:0000259" key="9">
    <source>
        <dbReference type="PROSITE" id="PS50011"/>
    </source>
</evidence>
<dbReference type="GO" id="GO:0007165">
    <property type="term" value="P:signal transduction"/>
    <property type="evidence" value="ECO:0000318"/>
    <property type="project" value="GO_Central"/>
</dbReference>
<dbReference type="PROSITE" id="PS50088">
    <property type="entry name" value="ANK_REPEAT"/>
    <property type="match status" value="1"/>
</dbReference>
<dbReference type="EMBL" id="CM008973">
    <property type="protein sequence ID" value="PNW74837.1"/>
    <property type="molecule type" value="Genomic_DNA"/>
</dbReference>
<accession>A0A2K3D2U5</accession>
<organism evidence="10 11">
    <name type="scientific">Chlamydomonas reinhardtii</name>
    <name type="common">Chlamydomonas smithii</name>
    <dbReference type="NCBI Taxonomy" id="3055"/>
    <lineage>
        <taxon>Eukaryota</taxon>
        <taxon>Viridiplantae</taxon>
        <taxon>Chlorophyta</taxon>
        <taxon>core chlorophytes</taxon>
        <taxon>Chlorophyceae</taxon>
        <taxon>CS clade</taxon>
        <taxon>Chlamydomonadales</taxon>
        <taxon>Chlamydomonadaceae</taxon>
        <taxon>Chlamydomonas</taxon>
    </lineage>
</organism>
<evidence type="ECO:0000256" key="6">
    <source>
        <dbReference type="PROSITE-ProRule" id="PRU00023"/>
    </source>
</evidence>
<dbReference type="PROSITE" id="PS50297">
    <property type="entry name" value="ANK_REP_REGION"/>
    <property type="match status" value="1"/>
</dbReference>
<dbReference type="GO" id="GO:0005524">
    <property type="term" value="F:ATP binding"/>
    <property type="evidence" value="ECO:0007669"/>
    <property type="project" value="UniProtKB-UniRule"/>
</dbReference>
<dbReference type="SUPFAM" id="SSF48403">
    <property type="entry name" value="Ankyrin repeat"/>
    <property type="match status" value="1"/>
</dbReference>
<dbReference type="FunCoup" id="A0A2K3D2U5">
    <property type="interactions" value="1612"/>
</dbReference>
<comment type="similarity">
    <text evidence="1">Belongs to the protein kinase superfamily. TKL Ser/Thr protein kinase family.</text>
</comment>
<evidence type="ECO:0000256" key="4">
    <source>
        <dbReference type="ARBA" id="ARBA00022777"/>
    </source>
</evidence>
<keyword evidence="4" id="KW-0418">Kinase</keyword>
<dbReference type="Gramene" id="PNW74837">
    <property type="protein sequence ID" value="PNW74837"/>
    <property type="gene ID" value="CHLRE_12g507750v5"/>
</dbReference>
<keyword evidence="6" id="KW-0040">ANK repeat</keyword>
<feature type="repeat" description="ANK" evidence="6">
    <location>
        <begin position="57"/>
        <end position="89"/>
    </location>
</feature>
<dbReference type="Pfam" id="PF07714">
    <property type="entry name" value="PK_Tyr_Ser-Thr"/>
    <property type="match status" value="2"/>
</dbReference>
<dbReference type="InterPro" id="IPR036770">
    <property type="entry name" value="Ankyrin_rpt-contain_sf"/>
</dbReference>
<evidence type="ECO:0000256" key="5">
    <source>
        <dbReference type="ARBA" id="ARBA00022840"/>
    </source>
</evidence>
<dbReference type="PROSITE" id="PS50011">
    <property type="entry name" value="PROTEIN_KINASE_DOM"/>
    <property type="match status" value="1"/>
</dbReference>
<evidence type="ECO:0000313" key="11">
    <source>
        <dbReference type="Proteomes" id="UP000006906"/>
    </source>
</evidence>
<evidence type="ECO:0000256" key="2">
    <source>
        <dbReference type="ARBA" id="ARBA00022679"/>
    </source>
</evidence>
<dbReference type="GeneID" id="5716507"/>
<gene>
    <name evidence="10" type="ORF">CHLRE_12g507750v5</name>
</gene>
<dbReference type="PROSITE" id="PS00107">
    <property type="entry name" value="PROTEIN_KINASE_ATP"/>
    <property type="match status" value="1"/>
</dbReference>
<dbReference type="STRING" id="3055.A0A2K3D2U5"/>
<keyword evidence="5 7" id="KW-0067">ATP-binding</keyword>
<dbReference type="Gene3D" id="1.10.510.10">
    <property type="entry name" value="Transferase(Phosphotransferase) domain 1"/>
    <property type="match status" value="1"/>
</dbReference>
<dbReference type="Gene3D" id="3.30.200.20">
    <property type="entry name" value="Phosphorylase Kinase, domain 1"/>
    <property type="match status" value="1"/>
</dbReference>
<dbReference type="SMART" id="SM00248">
    <property type="entry name" value="ANK"/>
    <property type="match status" value="2"/>
</dbReference>
<dbReference type="InParanoid" id="A0A2K3D2U5"/>
<evidence type="ECO:0000256" key="1">
    <source>
        <dbReference type="ARBA" id="ARBA00005843"/>
    </source>
</evidence>
<evidence type="ECO:0000256" key="7">
    <source>
        <dbReference type="PROSITE-ProRule" id="PRU10141"/>
    </source>
</evidence>
<feature type="compositionally biased region" description="Polar residues" evidence="8">
    <location>
        <begin position="380"/>
        <end position="399"/>
    </location>
</feature>
<dbReference type="RefSeq" id="XP_042918173.1">
    <property type="nucleotide sequence ID" value="XM_043068192.1"/>
</dbReference>
<evidence type="ECO:0000313" key="10">
    <source>
        <dbReference type="EMBL" id="PNW74837.1"/>
    </source>
</evidence>
<protein>
    <recommendedName>
        <fullName evidence="9">Protein kinase domain-containing protein</fullName>
    </recommendedName>
</protein>
<proteinExistence type="inferred from homology"/>
<sequence>MAHQPPDQDSLHGENAARRQAITELLFFASVGDLYRCKKIIHAWGLNIKDASCCDYDRRTPLHLSAAEGAFSVVLWLLDHGAEVNPIDRFKRTPLEDAVRGDHGDLATLLIQRGGKVLDKEGNLVELADSPLAGNVRIFTDYDPEWEIDPATIKQTEKIGEGEFGVVYKANWNGTIVAVKVLKETGAVALGDFRTELNVLQKVHHPHTVQFLGAVTKQTPFMIVTEYMVGGSLADLFRGASSAARGQRFPSMWRSIQLALDMARGLAYLHNRSPQVRATRGGTAGTRDAVIHRDLSLRSVLLSTQTNPHPALPLSPLIPATTPGRCDPQKPANLMIGGPKVFTEAHKFICREETGVLKIADFGLSKSLKLTKPKRHNRDSATNTPDNSVMNGRANSTHTPKGGLGASVHSATEHDAKATQSYKLTGETGSYRYMAPEVFRHEPYNNKVDVYSFAMICFQLFEGLPPYWNMDPIEAARAAALKGLRPTWGATNKHDQVVPARLKRLVETCWSADYESRPEFVEVIEELEQVIKEVKMELPETGKRPTSPKLTPGVASAEDGPCCSVQ</sequence>
<keyword evidence="3 7" id="KW-0547">Nucleotide-binding</keyword>
<dbReference type="InterPro" id="IPR051681">
    <property type="entry name" value="Ser/Thr_Kinases-Pseudokinases"/>
</dbReference>
<dbReference type="FunFam" id="3.30.200.20:FF:000180">
    <property type="entry name" value="serine/threonine-protein kinase STY46-like"/>
    <property type="match status" value="1"/>
</dbReference>
<reference evidence="10 11" key="1">
    <citation type="journal article" date="2007" name="Science">
        <title>The Chlamydomonas genome reveals the evolution of key animal and plant functions.</title>
        <authorList>
            <person name="Merchant S.S."/>
            <person name="Prochnik S.E."/>
            <person name="Vallon O."/>
            <person name="Harris E.H."/>
            <person name="Karpowicz S.J."/>
            <person name="Witman G.B."/>
            <person name="Terry A."/>
            <person name="Salamov A."/>
            <person name="Fritz-Laylin L.K."/>
            <person name="Marechal-Drouard L."/>
            <person name="Marshall W.F."/>
            <person name="Qu L.H."/>
            <person name="Nelson D.R."/>
            <person name="Sanderfoot A.A."/>
            <person name="Spalding M.H."/>
            <person name="Kapitonov V.V."/>
            <person name="Ren Q."/>
            <person name="Ferris P."/>
            <person name="Lindquist E."/>
            <person name="Shapiro H."/>
            <person name="Lucas S.M."/>
            <person name="Grimwood J."/>
            <person name="Schmutz J."/>
            <person name="Cardol P."/>
            <person name="Cerutti H."/>
            <person name="Chanfreau G."/>
            <person name="Chen C.L."/>
            <person name="Cognat V."/>
            <person name="Croft M.T."/>
            <person name="Dent R."/>
            <person name="Dutcher S."/>
            <person name="Fernandez E."/>
            <person name="Fukuzawa H."/>
            <person name="Gonzalez-Ballester D."/>
            <person name="Gonzalez-Halphen D."/>
            <person name="Hallmann A."/>
            <person name="Hanikenne M."/>
            <person name="Hippler M."/>
            <person name="Inwood W."/>
            <person name="Jabbari K."/>
            <person name="Kalanon M."/>
            <person name="Kuras R."/>
            <person name="Lefebvre P.A."/>
            <person name="Lemaire S.D."/>
            <person name="Lobanov A.V."/>
            <person name="Lohr M."/>
            <person name="Manuell A."/>
            <person name="Meier I."/>
            <person name="Mets L."/>
            <person name="Mittag M."/>
            <person name="Mittelmeier T."/>
            <person name="Moroney J.V."/>
            <person name="Moseley J."/>
            <person name="Napoli C."/>
            <person name="Nedelcu A.M."/>
            <person name="Niyogi K."/>
            <person name="Novoselov S.V."/>
            <person name="Paulsen I.T."/>
            <person name="Pazour G."/>
            <person name="Purton S."/>
            <person name="Ral J.P."/>
            <person name="Riano-Pachon D.M."/>
            <person name="Riekhof W."/>
            <person name="Rymarquis L."/>
            <person name="Schroda M."/>
            <person name="Stern D."/>
            <person name="Umen J."/>
            <person name="Willows R."/>
            <person name="Wilson N."/>
            <person name="Zimmer S.L."/>
            <person name="Allmer J."/>
            <person name="Balk J."/>
            <person name="Bisova K."/>
            <person name="Chen C.J."/>
            <person name="Elias M."/>
            <person name="Gendler K."/>
            <person name="Hauser C."/>
            <person name="Lamb M.R."/>
            <person name="Ledford H."/>
            <person name="Long J.C."/>
            <person name="Minagawa J."/>
            <person name="Page M.D."/>
            <person name="Pan J."/>
            <person name="Pootakham W."/>
            <person name="Roje S."/>
            <person name="Rose A."/>
            <person name="Stahlberg E."/>
            <person name="Terauchi A.M."/>
            <person name="Yang P."/>
            <person name="Ball S."/>
            <person name="Bowler C."/>
            <person name="Dieckmann C.L."/>
            <person name="Gladyshev V.N."/>
            <person name="Green P."/>
            <person name="Jorgensen R."/>
            <person name="Mayfield S."/>
            <person name="Mueller-Roeber B."/>
            <person name="Rajamani S."/>
            <person name="Sayre R.T."/>
            <person name="Brokstein P."/>
            <person name="Dubchak I."/>
            <person name="Goodstein D."/>
            <person name="Hornick L."/>
            <person name="Huang Y.W."/>
            <person name="Jhaveri J."/>
            <person name="Luo Y."/>
            <person name="Martinez D."/>
            <person name="Ngau W.C."/>
            <person name="Otillar B."/>
            <person name="Poliakov A."/>
            <person name="Porter A."/>
            <person name="Szajkowski L."/>
            <person name="Werner G."/>
            <person name="Zhou K."/>
            <person name="Grigoriev I.V."/>
            <person name="Rokhsar D.S."/>
            <person name="Grossman A.R."/>
        </authorList>
    </citation>
    <scope>NUCLEOTIDE SEQUENCE [LARGE SCALE GENOMIC DNA]</scope>
    <source>
        <strain evidence="11">CC-503</strain>
    </source>
</reference>
<dbReference type="InterPro" id="IPR017441">
    <property type="entry name" value="Protein_kinase_ATP_BS"/>
</dbReference>
<dbReference type="InterPro" id="IPR001245">
    <property type="entry name" value="Ser-Thr/Tyr_kinase_cat_dom"/>
</dbReference>
<dbReference type="InterPro" id="IPR000719">
    <property type="entry name" value="Prot_kinase_dom"/>
</dbReference>
<dbReference type="OrthoDB" id="4062651at2759"/>
<feature type="region of interest" description="Disordered" evidence="8">
    <location>
        <begin position="372"/>
        <end position="408"/>
    </location>
</feature>
<dbReference type="ExpressionAtlas" id="A0A2K3D2U5">
    <property type="expression patterns" value="baseline and differential"/>
</dbReference>
<dbReference type="SUPFAM" id="SSF56112">
    <property type="entry name" value="Protein kinase-like (PK-like)"/>
    <property type="match status" value="1"/>
</dbReference>
<dbReference type="PANTHER" id="PTHR44329">
    <property type="entry name" value="SERINE/THREONINE-PROTEIN KINASE TNNI3K-RELATED"/>
    <property type="match status" value="1"/>
</dbReference>
<dbReference type="InterPro" id="IPR002110">
    <property type="entry name" value="Ankyrin_rpt"/>
</dbReference>
<dbReference type="Gene3D" id="1.25.40.20">
    <property type="entry name" value="Ankyrin repeat-containing domain"/>
    <property type="match status" value="1"/>
</dbReference>
<evidence type="ECO:0000256" key="8">
    <source>
        <dbReference type="SAM" id="MobiDB-lite"/>
    </source>
</evidence>
<dbReference type="InterPro" id="IPR011009">
    <property type="entry name" value="Kinase-like_dom_sf"/>
</dbReference>
<dbReference type="GO" id="GO:0004674">
    <property type="term" value="F:protein serine/threonine kinase activity"/>
    <property type="evidence" value="ECO:0000318"/>
    <property type="project" value="GO_Central"/>
</dbReference>
<dbReference type="PIRSF" id="PIRSF000654">
    <property type="entry name" value="Integrin-linked_kinase"/>
    <property type="match status" value="1"/>
</dbReference>